<dbReference type="EMBL" id="JBHSWU010000014">
    <property type="protein sequence ID" value="MFC6723387.1"/>
    <property type="molecule type" value="Genomic_DNA"/>
</dbReference>
<evidence type="ECO:0000313" key="3">
    <source>
        <dbReference type="Proteomes" id="UP001596328"/>
    </source>
</evidence>
<dbReference type="AlphaFoldDB" id="A0ABD5RW59"/>
<feature type="transmembrane region" description="Helical" evidence="1">
    <location>
        <begin position="275"/>
        <end position="294"/>
    </location>
</feature>
<reference evidence="2 3" key="1">
    <citation type="journal article" date="2019" name="Int. J. Syst. Evol. Microbiol.">
        <title>The Global Catalogue of Microorganisms (GCM) 10K type strain sequencing project: providing services to taxonomists for standard genome sequencing and annotation.</title>
        <authorList>
            <consortium name="The Broad Institute Genomics Platform"/>
            <consortium name="The Broad Institute Genome Sequencing Center for Infectious Disease"/>
            <person name="Wu L."/>
            <person name="Ma J."/>
        </authorList>
    </citation>
    <scope>NUCLEOTIDE SEQUENCE [LARGE SCALE GENOMIC DNA]</scope>
    <source>
        <strain evidence="2 3">NBRC 111368</strain>
    </source>
</reference>
<organism evidence="2 3">
    <name type="scientific">Halobium palmae</name>
    <dbReference type="NCBI Taxonomy" id="1776492"/>
    <lineage>
        <taxon>Archaea</taxon>
        <taxon>Methanobacteriati</taxon>
        <taxon>Methanobacteriota</taxon>
        <taxon>Stenosarchaea group</taxon>
        <taxon>Halobacteria</taxon>
        <taxon>Halobacteriales</taxon>
        <taxon>Haloferacaceae</taxon>
        <taxon>Halobium</taxon>
    </lineage>
</organism>
<comment type="caution">
    <text evidence="2">The sequence shown here is derived from an EMBL/GenBank/DDBJ whole genome shotgun (WGS) entry which is preliminary data.</text>
</comment>
<keyword evidence="1" id="KW-0472">Membrane</keyword>
<keyword evidence="1" id="KW-1133">Transmembrane helix</keyword>
<sequence length="297" mass="33920">MGTQLGTRFWDSSEARGVYRSALDRLETAAEQHYLGTEVVITTAPHRDQADGQRKYDGVSDMYSSETPDGNDQGLIRAKKAVIDWLEYHLNLNSAPNNTGFIEFTKSGIPHMHLLVYGIPPDVIPQKELRKFLDLETKQNHCQVVHFSRIETVRGEWRYENGAPIVAYLLKSIRGLLDVADDRVHPGHEAFDTRDGARCEPWKIGLFWAIEARFVIGTSPNQMRPSGATEDPAESILSFNPDLITCRSLMGPGRRSTASVEKLAQQNEETFWTRLRWQILLFFVFTIMVLRQIMKRR</sequence>
<accession>A0ABD5RW59</accession>
<evidence type="ECO:0000256" key="1">
    <source>
        <dbReference type="SAM" id="Phobius"/>
    </source>
</evidence>
<name>A0ABD5RW59_9EURY</name>
<protein>
    <submittedName>
        <fullName evidence="2">Uncharacterized protein</fullName>
    </submittedName>
</protein>
<proteinExistence type="predicted"/>
<dbReference type="Proteomes" id="UP001596328">
    <property type="component" value="Unassembled WGS sequence"/>
</dbReference>
<keyword evidence="3" id="KW-1185">Reference proteome</keyword>
<evidence type="ECO:0000313" key="2">
    <source>
        <dbReference type="EMBL" id="MFC6723387.1"/>
    </source>
</evidence>
<gene>
    <name evidence="2" type="ORF">ACFQE1_03050</name>
</gene>
<keyword evidence="1" id="KW-0812">Transmembrane</keyword>